<accession>A0ABQ4I389</accession>
<evidence type="ECO:0008006" key="3">
    <source>
        <dbReference type="Google" id="ProtNLM"/>
    </source>
</evidence>
<dbReference type="Proteomes" id="UP000647017">
    <property type="component" value="Unassembled WGS sequence"/>
</dbReference>
<evidence type="ECO:0000313" key="1">
    <source>
        <dbReference type="EMBL" id="GIJ12276.1"/>
    </source>
</evidence>
<evidence type="ECO:0000313" key="2">
    <source>
        <dbReference type="Proteomes" id="UP000647017"/>
    </source>
</evidence>
<reference evidence="1 2" key="1">
    <citation type="submission" date="2021-01" db="EMBL/GenBank/DDBJ databases">
        <title>Whole genome shotgun sequence of Verrucosispora andamanensis NBRC 109075.</title>
        <authorList>
            <person name="Komaki H."/>
            <person name="Tamura T."/>
        </authorList>
    </citation>
    <scope>NUCLEOTIDE SEQUENCE [LARGE SCALE GENOMIC DNA]</scope>
    <source>
        <strain evidence="1 2">NBRC 109075</strain>
    </source>
</reference>
<comment type="caution">
    <text evidence="1">The sequence shown here is derived from an EMBL/GenBank/DDBJ whole genome shotgun (WGS) entry which is preliminary data.</text>
</comment>
<organism evidence="1 2">
    <name type="scientific">Micromonospora andamanensis</name>
    <dbReference type="NCBI Taxonomy" id="1287068"/>
    <lineage>
        <taxon>Bacteria</taxon>
        <taxon>Bacillati</taxon>
        <taxon>Actinomycetota</taxon>
        <taxon>Actinomycetes</taxon>
        <taxon>Micromonosporales</taxon>
        <taxon>Micromonosporaceae</taxon>
        <taxon>Micromonospora</taxon>
    </lineage>
</organism>
<gene>
    <name evidence="1" type="ORF">Van01_54900</name>
</gene>
<name>A0ABQ4I389_9ACTN</name>
<protein>
    <recommendedName>
        <fullName evidence="3">IS5/IS1182 family transposase</fullName>
    </recommendedName>
</protein>
<keyword evidence="2" id="KW-1185">Reference proteome</keyword>
<sequence>MSITYTATLGVREETVLFLSSLLHAERQRRGTRTGARALSCFKQAVLVLRWLLDGTRMTQLTRDNAISRSTGYDYLHEGVAVLAAQAPGLHGALLAAKAAGYDYVLLDGTLIETDRIATPGPTAGVDLWWSKKHANHGGNIQVLTAPDGWPL</sequence>
<proteinExistence type="predicted"/>
<dbReference type="EMBL" id="BOOZ01000048">
    <property type="protein sequence ID" value="GIJ12276.1"/>
    <property type="molecule type" value="Genomic_DNA"/>
</dbReference>